<evidence type="ECO:0000313" key="2">
    <source>
        <dbReference type="Proteomes" id="UP000238327"/>
    </source>
</evidence>
<gene>
    <name evidence="1" type="ORF">C7A17_16840</name>
</gene>
<name>A0A2R3QRG3_ECTME</name>
<accession>A0A2R3QRG3</accession>
<dbReference type="EMBL" id="CP027657">
    <property type="protein sequence ID" value="AVO54365.1"/>
    <property type="molecule type" value="Genomic_DNA"/>
</dbReference>
<proteinExistence type="predicted"/>
<organism evidence="1 2">
    <name type="scientific">Ectopseudomonas mendocina</name>
    <name type="common">Pseudomonas mendocina</name>
    <dbReference type="NCBI Taxonomy" id="300"/>
    <lineage>
        <taxon>Bacteria</taxon>
        <taxon>Pseudomonadati</taxon>
        <taxon>Pseudomonadota</taxon>
        <taxon>Gammaproteobacteria</taxon>
        <taxon>Pseudomonadales</taxon>
        <taxon>Pseudomonadaceae</taxon>
        <taxon>Ectopseudomonas</taxon>
    </lineage>
</organism>
<dbReference type="Proteomes" id="UP000238327">
    <property type="component" value="Chromosome"/>
</dbReference>
<dbReference type="AlphaFoldDB" id="A0A2R3QRG3"/>
<protein>
    <submittedName>
        <fullName evidence="1">Uncharacterized protein</fullName>
    </submittedName>
</protein>
<evidence type="ECO:0000313" key="1">
    <source>
        <dbReference type="EMBL" id="AVO54365.1"/>
    </source>
</evidence>
<reference evidence="1 2" key="1">
    <citation type="submission" date="2018-03" db="EMBL/GenBank/DDBJ databases">
        <title>Complete genome sequence and methylome analysis of Pseudomonas mendocina NEB 698.</title>
        <authorList>
            <person name="Morgan R.D."/>
        </authorList>
    </citation>
    <scope>NUCLEOTIDE SEQUENCE [LARGE SCALE GENOMIC DNA]</scope>
    <source>
        <strain evidence="1 2">NEB698</strain>
    </source>
</reference>
<sequence>MTAQAVLHEDINAGFLFVDQRFIGWLAVGTRFTDIPGFAGWCRPLGSITICNGASEVERNAAFDRSRPKANAADAFGRRGFAMAEVDDIGDAALLGDGWGLDRIALAIDGNIDGGEAGGLSEVRALRWFVRIVERYALALGVGYLGDGRAADDFFTALFATRLKRRQALVRPVGDGGIVGSTRRTGGTQSYRSDGDAA</sequence>